<evidence type="ECO:0000313" key="4">
    <source>
        <dbReference type="EMBL" id="TFE91352.1"/>
    </source>
</evidence>
<reference evidence="4 5" key="1">
    <citation type="submission" date="2017-03" db="EMBL/GenBank/DDBJ databases">
        <title>Isolation of Levoglucosan Utilizing Bacteria.</title>
        <authorList>
            <person name="Arya A.S."/>
        </authorList>
    </citation>
    <scope>NUCLEOTIDE SEQUENCE [LARGE SCALE GENOMIC DNA]</scope>
    <source>
        <strain evidence="4 5">MEC069</strain>
    </source>
</reference>
<dbReference type="PANTHER" id="PTHR33393">
    <property type="entry name" value="POLYGLUTAMINE SYNTHESIS ACCESSORY PROTEIN RV0574C-RELATED"/>
    <property type="match status" value="1"/>
</dbReference>
<comment type="caution">
    <text evidence="4">The sequence shown here is derived from an EMBL/GenBank/DDBJ whole genome shotgun (WGS) entry which is preliminary data.</text>
</comment>
<evidence type="ECO:0000313" key="5">
    <source>
        <dbReference type="Proteomes" id="UP000298246"/>
    </source>
</evidence>
<dbReference type="InterPro" id="IPR019079">
    <property type="entry name" value="Capsule_synth_CapA"/>
</dbReference>
<gene>
    <name evidence="4" type="ORF">B5M42_02600</name>
</gene>
<dbReference type="CDD" id="cd07381">
    <property type="entry name" value="MPP_CapA"/>
    <property type="match status" value="1"/>
</dbReference>
<keyword evidence="5" id="KW-1185">Reference proteome</keyword>
<proteinExistence type="inferred from homology"/>
<dbReference type="InterPro" id="IPR052169">
    <property type="entry name" value="CW_Biosynth-Accessory"/>
</dbReference>
<dbReference type="EMBL" id="MYFO01000002">
    <property type="protein sequence ID" value="TFE91352.1"/>
    <property type="molecule type" value="Genomic_DNA"/>
</dbReference>
<evidence type="ECO:0000256" key="1">
    <source>
        <dbReference type="ARBA" id="ARBA00005662"/>
    </source>
</evidence>
<dbReference type="Pfam" id="PF09587">
    <property type="entry name" value="PGA_cap"/>
    <property type="match status" value="1"/>
</dbReference>
<sequence length="429" mass="46138">MKGGFVTVESRSERLRKQKHRRKSKGAAWKKLLGLTAAGVACLSIGVFAAYLTTNSDKAGLEQAQEELVIPTATAAPKPKPAASAKPSAQPESDQAAKPSPQATVKEPSAGASAGASGRVELAFVGDVLLGSKVEDIMKKNGYDYPYSNVKALLSDPDYTIANLETPVTTRGEQQTKEYAYRSPPEAIPALKASGIDLVNLANNHTLDFGVQGLTDTMDALDKNGLAHVGAGMNKDEAYRPVIVEKMGIRIAFLGFSRVLPESWWKAGDSNPGLAETYNYVLPVEAVKQARQQADLVVVIAHWGVERSDSPDASQTEMAHRYIDAGADLVVASHPHVLQGFEAYKGKWIAYSLGNFIFTTNDVPKTWETAVLQASCSKERDCDLTVVPVWTKSALPTPMNAEDGAKLFQRLSGISINAQVQQDGRVVGR</sequence>
<evidence type="ECO:0000256" key="2">
    <source>
        <dbReference type="SAM" id="MobiDB-lite"/>
    </source>
</evidence>
<evidence type="ECO:0000259" key="3">
    <source>
        <dbReference type="SMART" id="SM00854"/>
    </source>
</evidence>
<comment type="similarity">
    <text evidence="1">Belongs to the CapA family.</text>
</comment>
<name>A0A4Y8QA57_9BACL</name>
<dbReference type="Proteomes" id="UP000298246">
    <property type="component" value="Unassembled WGS sequence"/>
</dbReference>
<accession>A0A4Y8QA57</accession>
<dbReference type="SUPFAM" id="SSF56300">
    <property type="entry name" value="Metallo-dependent phosphatases"/>
    <property type="match status" value="1"/>
</dbReference>
<dbReference type="AlphaFoldDB" id="A0A4Y8QA57"/>
<dbReference type="OrthoDB" id="9810906at2"/>
<dbReference type="SMART" id="SM00854">
    <property type="entry name" value="PGA_cap"/>
    <property type="match status" value="1"/>
</dbReference>
<dbReference type="InterPro" id="IPR029052">
    <property type="entry name" value="Metallo-depent_PP-like"/>
</dbReference>
<dbReference type="PANTHER" id="PTHR33393:SF13">
    <property type="entry name" value="PGA BIOSYNTHESIS PROTEIN CAPA"/>
    <property type="match status" value="1"/>
</dbReference>
<protein>
    <recommendedName>
        <fullName evidence="3">Capsule synthesis protein CapA domain-containing protein</fullName>
    </recommendedName>
</protein>
<dbReference type="Gene3D" id="3.60.21.10">
    <property type="match status" value="1"/>
</dbReference>
<feature type="region of interest" description="Disordered" evidence="2">
    <location>
        <begin position="76"/>
        <end position="113"/>
    </location>
</feature>
<feature type="compositionally biased region" description="Basic residues" evidence="2">
    <location>
        <begin position="16"/>
        <end position="25"/>
    </location>
</feature>
<feature type="compositionally biased region" description="Low complexity" evidence="2">
    <location>
        <begin position="76"/>
        <end position="89"/>
    </location>
</feature>
<feature type="domain" description="Capsule synthesis protein CapA" evidence="3">
    <location>
        <begin position="121"/>
        <end position="360"/>
    </location>
</feature>
<feature type="region of interest" description="Disordered" evidence="2">
    <location>
        <begin position="1"/>
        <end position="26"/>
    </location>
</feature>
<organism evidence="4 5">
    <name type="scientific">Paenibacillus athensensis</name>
    <dbReference type="NCBI Taxonomy" id="1967502"/>
    <lineage>
        <taxon>Bacteria</taxon>
        <taxon>Bacillati</taxon>
        <taxon>Bacillota</taxon>
        <taxon>Bacilli</taxon>
        <taxon>Bacillales</taxon>
        <taxon>Paenibacillaceae</taxon>
        <taxon>Paenibacillus</taxon>
    </lineage>
</organism>